<name>A0AAD1Y1U9_EUPCR</name>
<comment type="caution">
    <text evidence="1">The sequence shown here is derived from an EMBL/GenBank/DDBJ whole genome shotgun (WGS) entry which is preliminary data.</text>
</comment>
<gene>
    <name evidence="1" type="ORF">ECRASSUSDP1_LOCUS24525</name>
</gene>
<protein>
    <recommendedName>
        <fullName evidence="3">PPPDE domain-containing protein</fullName>
    </recommendedName>
</protein>
<evidence type="ECO:0000313" key="1">
    <source>
        <dbReference type="EMBL" id="CAI2383034.1"/>
    </source>
</evidence>
<sequence length="154" mass="17771">MKHLCPDAAKGGDCASLKVTRLRAISVYMINDTFGFFFSLCTNVTSNSLAHWWIEIETEDPDVWYCAQFRKKDGYYTLMLQKCLSKEKVTQEGQKGGRRFGQSPSMSLECSITPIDDLNIGQIYDFMLDSCDDKYDLIKNNCQHFSKKFMKWAK</sequence>
<keyword evidence="2" id="KW-1185">Reference proteome</keyword>
<dbReference type="AlphaFoldDB" id="A0AAD1Y1U9"/>
<dbReference type="EMBL" id="CAMPGE010025255">
    <property type="protein sequence ID" value="CAI2383034.1"/>
    <property type="molecule type" value="Genomic_DNA"/>
</dbReference>
<dbReference type="Proteomes" id="UP001295684">
    <property type="component" value="Unassembled WGS sequence"/>
</dbReference>
<accession>A0AAD1Y1U9</accession>
<reference evidence="1" key="1">
    <citation type="submission" date="2023-07" db="EMBL/GenBank/DDBJ databases">
        <authorList>
            <consortium name="AG Swart"/>
            <person name="Singh M."/>
            <person name="Singh A."/>
            <person name="Seah K."/>
            <person name="Emmerich C."/>
        </authorList>
    </citation>
    <scope>NUCLEOTIDE SEQUENCE</scope>
    <source>
        <strain evidence="1">DP1</strain>
    </source>
</reference>
<proteinExistence type="predicted"/>
<evidence type="ECO:0000313" key="2">
    <source>
        <dbReference type="Proteomes" id="UP001295684"/>
    </source>
</evidence>
<organism evidence="1 2">
    <name type="scientific">Euplotes crassus</name>
    <dbReference type="NCBI Taxonomy" id="5936"/>
    <lineage>
        <taxon>Eukaryota</taxon>
        <taxon>Sar</taxon>
        <taxon>Alveolata</taxon>
        <taxon>Ciliophora</taxon>
        <taxon>Intramacronucleata</taxon>
        <taxon>Spirotrichea</taxon>
        <taxon>Hypotrichia</taxon>
        <taxon>Euplotida</taxon>
        <taxon>Euplotidae</taxon>
        <taxon>Moneuplotes</taxon>
    </lineage>
</organism>
<evidence type="ECO:0008006" key="3">
    <source>
        <dbReference type="Google" id="ProtNLM"/>
    </source>
</evidence>